<dbReference type="InterPro" id="IPR019546">
    <property type="entry name" value="TAT_signal_bac_arc"/>
</dbReference>
<evidence type="ECO:0000256" key="1">
    <source>
        <dbReference type="SAM" id="MobiDB-lite"/>
    </source>
</evidence>
<sequence length="69" mass="7188">MQNRQPNPSRRSFFAGAATAGAAAAAVVALPHVAPSESVVSDAPRPAPEKGGGYHLSAHVKQYYKTTQL</sequence>
<proteinExistence type="predicted"/>
<evidence type="ECO:0000256" key="2">
    <source>
        <dbReference type="SAM" id="SignalP"/>
    </source>
</evidence>
<dbReference type="PROSITE" id="PS51318">
    <property type="entry name" value="TAT"/>
    <property type="match status" value="1"/>
</dbReference>
<dbReference type="NCBIfam" id="TIGR02811">
    <property type="entry name" value="formate_TAT"/>
    <property type="match status" value="1"/>
</dbReference>
<feature type="chain" id="PRO_5011969094" evidence="2">
    <location>
        <begin position="26"/>
        <end position="69"/>
    </location>
</feature>
<dbReference type="RefSeq" id="WP_094291484.1">
    <property type="nucleotide sequence ID" value="NZ_JAMXHW010000019.1"/>
</dbReference>
<dbReference type="AlphaFoldDB" id="A0A235EJ58"/>
<name>A0A235EJ58_9BURK</name>
<dbReference type="InterPro" id="IPR014177">
    <property type="entry name" value="Formate_DH_TAT-contain"/>
</dbReference>
<comment type="caution">
    <text evidence="3">The sequence shown here is derived from an EMBL/GenBank/DDBJ whole genome shotgun (WGS) entry which is preliminary data.</text>
</comment>
<dbReference type="InterPro" id="IPR006311">
    <property type="entry name" value="TAT_signal"/>
</dbReference>
<feature type="region of interest" description="Disordered" evidence="1">
    <location>
        <begin position="36"/>
        <end position="55"/>
    </location>
</feature>
<reference evidence="3 4" key="1">
    <citation type="submission" date="2017-07" db="EMBL/GenBank/DDBJ databases">
        <title>Acidovorax KNDSW TSA 6 genome sequence and assembly.</title>
        <authorList>
            <person name="Mayilraj S."/>
        </authorList>
    </citation>
    <scope>NUCLEOTIDE SEQUENCE [LARGE SCALE GENOMIC DNA]</scope>
    <source>
        <strain evidence="3 4">KNDSW-TSA6</strain>
    </source>
</reference>
<feature type="signal peptide" evidence="2">
    <location>
        <begin position="1"/>
        <end position="25"/>
    </location>
</feature>
<keyword evidence="4" id="KW-1185">Reference proteome</keyword>
<gene>
    <name evidence="3" type="ORF">CBY09_19700</name>
</gene>
<dbReference type="NCBIfam" id="TIGR01409">
    <property type="entry name" value="TAT_signal_seq"/>
    <property type="match status" value="1"/>
</dbReference>
<dbReference type="OrthoDB" id="9134211at2"/>
<evidence type="ECO:0000313" key="3">
    <source>
        <dbReference type="EMBL" id="OYD48485.1"/>
    </source>
</evidence>
<dbReference type="EMBL" id="NOIG01000012">
    <property type="protein sequence ID" value="OYD48485.1"/>
    <property type="molecule type" value="Genomic_DNA"/>
</dbReference>
<evidence type="ECO:0000313" key="4">
    <source>
        <dbReference type="Proteomes" id="UP000215441"/>
    </source>
</evidence>
<protein>
    <submittedName>
        <fullName evidence="3">Formate dehydrogenase</fullName>
    </submittedName>
</protein>
<dbReference type="Proteomes" id="UP000215441">
    <property type="component" value="Unassembled WGS sequence"/>
</dbReference>
<dbReference type="PIRSF" id="PIRSF036704">
    <property type="entry name" value="UCP036704"/>
    <property type="match status" value="1"/>
</dbReference>
<organism evidence="3 4">
    <name type="scientific">Acidovorax kalamii</name>
    <dbReference type="NCBI Taxonomy" id="2004485"/>
    <lineage>
        <taxon>Bacteria</taxon>
        <taxon>Pseudomonadati</taxon>
        <taxon>Pseudomonadota</taxon>
        <taxon>Betaproteobacteria</taxon>
        <taxon>Burkholderiales</taxon>
        <taxon>Comamonadaceae</taxon>
        <taxon>Acidovorax</taxon>
    </lineage>
</organism>
<accession>A0A235EJ58</accession>
<keyword evidence="2" id="KW-0732">Signal</keyword>